<evidence type="ECO:0000256" key="1">
    <source>
        <dbReference type="SAM" id="MobiDB-lite"/>
    </source>
</evidence>
<dbReference type="eggNOG" id="COG2267">
    <property type="taxonomic scope" value="Bacteria"/>
</dbReference>
<dbReference type="PATRIC" id="fig|883066.3.peg.980"/>
<dbReference type="InterPro" id="IPR022742">
    <property type="entry name" value="Hydrolase_4"/>
</dbReference>
<dbReference type="HOGENOM" id="CLU_051796_0_0_11"/>
<dbReference type="AlphaFoldDB" id="K9F107"/>
<dbReference type="RefSeq" id="WP_007001147.1">
    <property type="nucleotide sequence ID" value="NZ_JH992955.1"/>
</dbReference>
<sequence length="350" mass="38797">METAEWSPDPLGDEYEQAPLDLGEDDEGPVRATLIRKKPAPSAPKFAFLAVHGWNDSFIQVALAQAIERMGGAFYAIDLRKYGRSLDRERQTPGYITDIRTYFEDLDAAVAALRAEIDVPLILYGHSTGGLTACLYANARPGTFAGLVLNSPWLDLQGNGVVRAVAAPISEVLRRYAPKQPIPLPEADFYSRTTTAWAPAGMRFPPGALDPHDPFWNGGWIPDFDQRVSNPFPVRGGWLRAVLDAQQRVAAGLSIDAPILMLTSARTIFSANWSEEMRAADIVLDVQQMWQRAPFLGSHVTIAKLDAAIHDVTMSRAPVRERAFTEIERFVSAYACPLWFEHRESRESMG</sequence>
<dbReference type="STRING" id="202789.GCA_001457435_01180"/>
<feature type="compositionally biased region" description="Acidic residues" evidence="1">
    <location>
        <begin position="11"/>
        <end position="26"/>
    </location>
</feature>
<feature type="domain" description="Serine aminopeptidase S33" evidence="2">
    <location>
        <begin position="44"/>
        <end position="263"/>
    </location>
</feature>
<proteinExistence type="predicted"/>
<dbReference type="Proteomes" id="UP000009888">
    <property type="component" value="Unassembled WGS sequence"/>
</dbReference>
<gene>
    <name evidence="3" type="ORF">HMPREF9233_00941</name>
</gene>
<comment type="caution">
    <text evidence="3">The sequence shown here is derived from an EMBL/GenBank/DDBJ whole genome shotgun (WGS) entry which is preliminary data.</text>
</comment>
<dbReference type="Pfam" id="PF12146">
    <property type="entry name" value="Hydrolase_4"/>
    <property type="match status" value="1"/>
</dbReference>
<name>K9F107_9ACTO</name>
<reference evidence="3 4" key="1">
    <citation type="submission" date="2012-09" db="EMBL/GenBank/DDBJ databases">
        <title>The Genome Sequence of Actinobaculum massiliae ACS-171-V-COL2.</title>
        <authorList>
            <consortium name="The Broad Institute Genome Sequencing Platform"/>
            <person name="Earl A."/>
            <person name="Ward D."/>
            <person name="Feldgarden M."/>
            <person name="Gevers D."/>
            <person name="Saerens B."/>
            <person name="Vaneechoutte M."/>
            <person name="Walker B."/>
            <person name="Young S.K."/>
            <person name="Zeng Q."/>
            <person name="Gargeya S."/>
            <person name="Fitzgerald M."/>
            <person name="Haas B."/>
            <person name="Abouelleil A."/>
            <person name="Alvarado L."/>
            <person name="Arachchi H.M."/>
            <person name="Berlin A."/>
            <person name="Chapman S.B."/>
            <person name="Goldberg J."/>
            <person name="Griggs A."/>
            <person name="Gujja S."/>
            <person name="Hansen M."/>
            <person name="Howarth C."/>
            <person name="Imamovic A."/>
            <person name="Larimer J."/>
            <person name="McCowen C."/>
            <person name="Montmayeur A."/>
            <person name="Murphy C."/>
            <person name="Neiman D."/>
            <person name="Pearson M."/>
            <person name="Priest M."/>
            <person name="Roberts A."/>
            <person name="Saif S."/>
            <person name="Shea T."/>
            <person name="Sisk P."/>
            <person name="Sykes S."/>
            <person name="Wortman J."/>
            <person name="Nusbaum C."/>
            <person name="Birren B."/>
        </authorList>
    </citation>
    <scope>NUCLEOTIDE SEQUENCE [LARGE SCALE GENOMIC DNA]</scope>
    <source>
        <strain evidence="4">ACS-171-V-Col2</strain>
    </source>
</reference>
<feature type="region of interest" description="Disordered" evidence="1">
    <location>
        <begin position="1"/>
        <end position="26"/>
    </location>
</feature>
<dbReference type="EMBL" id="AGWL01000005">
    <property type="protein sequence ID" value="EKU95180.1"/>
    <property type="molecule type" value="Genomic_DNA"/>
</dbReference>
<dbReference type="SUPFAM" id="SSF53474">
    <property type="entry name" value="alpha/beta-Hydrolases"/>
    <property type="match status" value="1"/>
</dbReference>
<protein>
    <recommendedName>
        <fullName evidence="2">Serine aminopeptidase S33 domain-containing protein</fullName>
    </recommendedName>
</protein>
<evidence type="ECO:0000313" key="3">
    <source>
        <dbReference type="EMBL" id="EKU95180.1"/>
    </source>
</evidence>
<dbReference type="Gene3D" id="3.40.50.1820">
    <property type="entry name" value="alpha/beta hydrolase"/>
    <property type="match status" value="1"/>
</dbReference>
<evidence type="ECO:0000313" key="4">
    <source>
        <dbReference type="Proteomes" id="UP000009888"/>
    </source>
</evidence>
<organism evidence="3 4">
    <name type="scientific">Actinobaculum massiliense ACS-171-V-Col2</name>
    <dbReference type="NCBI Taxonomy" id="883066"/>
    <lineage>
        <taxon>Bacteria</taxon>
        <taxon>Bacillati</taxon>
        <taxon>Actinomycetota</taxon>
        <taxon>Actinomycetes</taxon>
        <taxon>Actinomycetales</taxon>
        <taxon>Actinomycetaceae</taxon>
        <taxon>Actinobaculum</taxon>
    </lineage>
</organism>
<dbReference type="InterPro" id="IPR051044">
    <property type="entry name" value="MAG_DAG_Lipase"/>
</dbReference>
<dbReference type="InterPro" id="IPR029058">
    <property type="entry name" value="AB_hydrolase_fold"/>
</dbReference>
<evidence type="ECO:0000259" key="2">
    <source>
        <dbReference type="Pfam" id="PF12146"/>
    </source>
</evidence>
<dbReference type="PANTHER" id="PTHR11614">
    <property type="entry name" value="PHOSPHOLIPASE-RELATED"/>
    <property type="match status" value="1"/>
</dbReference>
<keyword evidence="4" id="KW-1185">Reference proteome</keyword>
<accession>K9F107</accession>